<name>A0A9X0WA40_9GAMM</name>
<dbReference type="AlphaFoldDB" id="A0A9X0WA40"/>
<feature type="transmembrane region" description="Helical" evidence="3">
    <location>
        <begin position="26"/>
        <end position="48"/>
    </location>
</feature>
<keyword evidence="3" id="KW-1133">Transmembrane helix</keyword>
<feature type="domain" description="PAC" evidence="5">
    <location>
        <begin position="407"/>
        <end position="459"/>
    </location>
</feature>
<dbReference type="SMART" id="SM00062">
    <property type="entry name" value="PBPb"/>
    <property type="match status" value="1"/>
</dbReference>
<comment type="cofactor">
    <cofactor evidence="1">
        <name>Mg(2+)</name>
        <dbReference type="ChEBI" id="CHEBI:18420"/>
    </cofactor>
</comment>
<organism evidence="7 8">
    <name type="scientific">Lamprobacter modestohalophilus</name>
    <dbReference type="NCBI Taxonomy" id="1064514"/>
    <lineage>
        <taxon>Bacteria</taxon>
        <taxon>Pseudomonadati</taxon>
        <taxon>Pseudomonadota</taxon>
        <taxon>Gammaproteobacteria</taxon>
        <taxon>Chromatiales</taxon>
        <taxon>Chromatiaceae</taxon>
        <taxon>Lamprobacter</taxon>
    </lineage>
</organism>
<feature type="domain" description="PAS" evidence="4">
    <location>
        <begin position="333"/>
        <end position="404"/>
    </location>
</feature>
<protein>
    <recommendedName>
        <fullName evidence="9">Diguanylate cyclase</fullName>
    </recommendedName>
</protein>
<dbReference type="Pfam" id="PF00497">
    <property type="entry name" value="SBP_bac_3"/>
    <property type="match status" value="1"/>
</dbReference>
<dbReference type="NCBIfam" id="TIGR00254">
    <property type="entry name" value="GGDEF"/>
    <property type="match status" value="1"/>
</dbReference>
<dbReference type="Proteomes" id="UP001138768">
    <property type="component" value="Unassembled WGS sequence"/>
</dbReference>
<evidence type="ECO:0000259" key="4">
    <source>
        <dbReference type="PROSITE" id="PS50112"/>
    </source>
</evidence>
<dbReference type="Gene3D" id="3.30.450.20">
    <property type="entry name" value="PAS domain"/>
    <property type="match status" value="1"/>
</dbReference>
<dbReference type="Pfam" id="PF13426">
    <property type="entry name" value="PAS_9"/>
    <property type="match status" value="1"/>
</dbReference>
<comment type="caution">
    <text evidence="7">The sequence shown here is derived from an EMBL/GenBank/DDBJ whole genome shotgun (WGS) entry which is preliminary data.</text>
</comment>
<evidence type="ECO:0000313" key="8">
    <source>
        <dbReference type="Proteomes" id="UP001138768"/>
    </source>
</evidence>
<dbReference type="SUPFAM" id="SSF55785">
    <property type="entry name" value="PYP-like sensor domain (PAS domain)"/>
    <property type="match status" value="1"/>
</dbReference>
<evidence type="ECO:0000313" key="7">
    <source>
        <dbReference type="EMBL" id="MBK1619857.1"/>
    </source>
</evidence>
<dbReference type="CDD" id="cd01949">
    <property type="entry name" value="GGDEF"/>
    <property type="match status" value="1"/>
</dbReference>
<evidence type="ECO:0000259" key="5">
    <source>
        <dbReference type="PROSITE" id="PS50113"/>
    </source>
</evidence>
<dbReference type="FunFam" id="3.30.70.270:FF:000001">
    <property type="entry name" value="Diguanylate cyclase domain protein"/>
    <property type="match status" value="1"/>
</dbReference>
<dbReference type="InterPro" id="IPR052163">
    <property type="entry name" value="DGC-Regulatory_Protein"/>
</dbReference>
<dbReference type="PANTHER" id="PTHR46663">
    <property type="entry name" value="DIGUANYLATE CYCLASE DGCT-RELATED"/>
    <property type="match status" value="1"/>
</dbReference>
<dbReference type="Pfam" id="PF00990">
    <property type="entry name" value="GGDEF"/>
    <property type="match status" value="1"/>
</dbReference>
<dbReference type="CDD" id="cd00130">
    <property type="entry name" value="PAS"/>
    <property type="match status" value="1"/>
</dbReference>
<dbReference type="InterPro" id="IPR029787">
    <property type="entry name" value="Nucleotide_cyclase"/>
</dbReference>
<sequence>MIADLFVDLFVNLFVDLLVERSVHRFALSLLLLALSALIALPLMGASAAPDAERPVRLCVDPAWAPFEYLDKQGQHQGMAAEYWQRMTDRVGLRTEIVPTESWEASLEKAKRRECDVLTLAMKTPGRSQHWLFTKPYVSYPFVLATRSGAPSVSRLEEVADKTLAAVKGYAYTELVRERYPQIRFIEVENISEGLERVRRGEAYGLIDSLATVAFAIQQAQLHELKVAGRFADRWDLAIAVRNDRPEWLPFFDAMTQSLTAEDRREIENRWLAAWIESPPDLRWLWASLVVLALSALLAGFFSWRQRQSSKQTALLEQLNEALTEARDRAERSEARYAELAGQSRSYAWDVDQDGYYTDVSDSVETVLGYRPEELIGRAFWDIMPAEERDQMRDLGLAMIREGDYLAGFENQVVDCNGRRLWVSTSGMPMRDQSGEIVGFRGIDIDVDERRQQRDLLQYYAFYDGLTEIANRRLFLERLDAAIAHFVRHAMSVAVLAFDLDHFKVVNDTYGHAAGDALLRQFATLAQSCLRRGDLLARLGGEEFAALLFETNAEGALQTAERIRACVAAEPRLFESHQIALTVSIGVTCIRENDSPESLLARADASLYAAKQLGRNRVVIHDSIPAAEVA</sequence>
<dbReference type="InterPro" id="IPR000014">
    <property type="entry name" value="PAS"/>
</dbReference>
<evidence type="ECO:0000259" key="6">
    <source>
        <dbReference type="PROSITE" id="PS50887"/>
    </source>
</evidence>
<evidence type="ECO:0000256" key="2">
    <source>
        <dbReference type="SAM" id="Coils"/>
    </source>
</evidence>
<dbReference type="PROSITE" id="PS50112">
    <property type="entry name" value="PAS"/>
    <property type="match status" value="1"/>
</dbReference>
<dbReference type="Gene3D" id="3.30.70.270">
    <property type="match status" value="1"/>
</dbReference>
<dbReference type="InterPro" id="IPR000160">
    <property type="entry name" value="GGDEF_dom"/>
</dbReference>
<feature type="coiled-coil region" evidence="2">
    <location>
        <begin position="309"/>
        <end position="343"/>
    </location>
</feature>
<proteinExistence type="predicted"/>
<keyword evidence="3" id="KW-0472">Membrane</keyword>
<dbReference type="SMART" id="SM00267">
    <property type="entry name" value="GGDEF"/>
    <property type="match status" value="1"/>
</dbReference>
<gene>
    <name evidence="7" type="ORF">CKO42_15685</name>
</gene>
<dbReference type="SMART" id="SM00091">
    <property type="entry name" value="PAS"/>
    <property type="match status" value="1"/>
</dbReference>
<dbReference type="InterPro" id="IPR043128">
    <property type="entry name" value="Rev_trsase/Diguanyl_cyclase"/>
</dbReference>
<feature type="domain" description="GGDEF" evidence="6">
    <location>
        <begin position="491"/>
        <end position="623"/>
    </location>
</feature>
<reference evidence="7 8" key="1">
    <citation type="journal article" date="2020" name="Microorganisms">
        <title>Osmotic Adaptation and Compatible Solute Biosynthesis of Phototrophic Bacteria as Revealed from Genome Analyses.</title>
        <authorList>
            <person name="Imhoff J.F."/>
            <person name="Rahn T."/>
            <person name="Kunzel S."/>
            <person name="Keller A."/>
            <person name="Neulinger S.C."/>
        </authorList>
    </citation>
    <scope>NUCLEOTIDE SEQUENCE [LARGE SCALE GENOMIC DNA]</scope>
    <source>
        <strain evidence="7 8">DSM 25653</strain>
    </source>
</reference>
<evidence type="ECO:0008006" key="9">
    <source>
        <dbReference type="Google" id="ProtNLM"/>
    </source>
</evidence>
<keyword evidence="8" id="KW-1185">Reference proteome</keyword>
<evidence type="ECO:0000256" key="3">
    <source>
        <dbReference type="SAM" id="Phobius"/>
    </source>
</evidence>
<dbReference type="InterPro" id="IPR001638">
    <property type="entry name" value="Solute-binding_3/MltF_N"/>
</dbReference>
<dbReference type="InterPro" id="IPR035965">
    <property type="entry name" value="PAS-like_dom_sf"/>
</dbReference>
<keyword evidence="2" id="KW-0175">Coiled coil</keyword>
<accession>A0A9X0WA40</accession>
<feature type="transmembrane region" description="Helical" evidence="3">
    <location>
        <begin position="284"/>
        <end position="304"/>
    </location>
</feature>
<dbReference type="SUPFAM" id="SSF53850">
    <property type="entry name" value="Periplasmic binding protein-like II"/>
    <property type="match status" value="1"/>
</dbReference>
<dbReference type="InterPro" id="IPR000700">
    <property type="entry name" value="PAS-assoc_C"/>
</dbReference>
<keyword evidence="3" id="KW-0812">Transmembrane</keyword>
<dbReference type="EMBL" id="NRRY01000027">
    <property type="protein sequence ID" value="MBK1619857.1"/>
    <property type="molecule type" value="Genomic_DNA"/>
</dbReference>
<dbReference type="NCBIfam" id="TIGR00229">
    <property type="entry name" value="sensory_box"/>
    <property type="match status" value="1"/>
</dbReference>
<dbReference type="PROSITE" id="PS50113">
    <property type="entry name" value="PAC"/>
    <property type="match status" value="1"/>
</dbReference>
<dbReference type="Gene3D" id="3.40.190.10">
    <property type="entry name" value="Periplasmic binding protein-like II"/>
    <property type="match status" value="2"/>
</dbReference>
<dbReference type="PANTHER" id="PTHR46663:SF2">
    <property type="entry name" value="GGDEF DOMAIN-CONTAINING PROTEIN"/>
    <property type="match status" value="1"/>
</dbReference>
<dbReference type="SUPFAM" id="SSF55073">
    <property type="entry name" value="Nucleotide cyclase"/>
    <property type="match status" value="1"/>
</dbReference>
<dbReference type="GO" id="GO:0003824">
    <property type="term" value="F:catalytic activity"/>
    <property type="evidence" value="ECO:0007669"/>
    <property type="project" value="UniProtKB-ARBA"/>
</dbReference>
<dbReference type="PROSITE" id="PS50887">
    <property type="entry name" value="GGDEF"/>
    <property type="match status" value="1"/>
</dbReference>
<dbReference type="CDD" id="cd13708">
    <property type="entry name" value="PBP2_BvgS_like_1"/>
    <property type="match status" value="1"/>
</dbReference>
<evidence type="ECO:0000256" key="1">
    <source>
        <dbReference type="ARBA" id="ARBA00001946"/>
    </source>
</evidence>